<evidence type="ECO:0000256" key="3">
    <source>
        <dbReference type="ARBA" id="ARBA00005227"/>
    </source>
</evidence>
<reference evidence="11 12" key="1">
    <citation type="submission" date="2018-12" db="EMBL/GenBank/DDBJ databases">
        <authorList>
            <person name="Tiukova I."/>
            <person name="Dainat J."/>
        </authorList>
    </citation>
    <scope>NUCLEOTIDE SEQUENCE [LARGE SCALE GENOMIC DNA]</scope>
</reference>
<evidence type="ECO:0000256" key="8">
    <source>
        <dbReference type="ARBA" id="ARBA00023136"/>
    </source>
</evidence>
<dbReference type="Pfam" id="PF02990">
    <property type="entry name" value="EMP70"/>
    <property type="match status" value="1"/>
</dbReference>
<keyword evidence="4 9" id="KW-0812">Transmembrane</keyword>
<accession>A0A448YQ54</accession>
<feature type="chain" id="PRO_5018974027" description="Transmembrane 9 superfamily member" evidence="10">
    <location>
        <begin position="16"/>
        <end position="634"/>
    </location>
</feature>
<evidence type="ECO:0000256" key="7">
    <source>
        <dbReference type="ARBA" id="ARBA00023034"/>
    </source>
</evidence>
<proteinExistence type="inferred from homology"/>
<evidence type="ECO:0000256" key="10">
    <source>
        <dbReference type="SAM" id="SignalP"/>
    </source>
</evidence>
<dbReference type="OrthoDB" id="1666796at2759"/>
<feature type="signal peptide" evidence="10">
    <location>
        <begin position="1"/>
        <end position="15"/>
    </location>
</feature>
<dbReference type="PANTHER" id="PTHR10766">
    <property type="entry name" value="TRANSMEMBRANE 9 SUPERFAMILY PROTEIN"/>
    <property type="match status" value="1"/>
</dbReference>
<evidence type="ECO:0000256" key="9">
    <source>
        <dbReference type="RuleBase" id="RU363079"/>
    </source>
</evidence>
<feature type="transmembrane region" description="Helical" evidence="9">
    <location>
        <begin position="490"/>
        <end position="511"/>
    </location>
</feature>
<evidence type="ECO:0000256" key="5">
    <source>
        <dbReference type="ARBA" id="ARBA00022729"/>
    </source>
</evidence>
<feature type="transmembrane region" description="Helical" evidence="9">
    <location>
        <begin position="604"/>
        <end position="628"/>
    </location>
</feature>
<comment type="similarity">
    <text evidence="3 9">Belongs to the nonaspanin (TM9SF) (TC 9.A.2) family.</text>
</comment>
<dbReference type="PANTHER" id="PTHR10766:SF55">
    <property type="entry name" value="TRANSMEMBRANE 9 SUPERFAMILY MEMBER 4"/>
    <property type="match status" value="1"/>
</dbReference>
<keyword evidence="6 9" id="KW-1133">Transmembrane helix</keyword>
<evidence type="ECO:0000313" key="12">
    <source>
        <dbReference type="Proteomes" id="UP000290900"/>
    </source>
</evidence>
<dbReference type="STRING" id="13370.A0A448YQ54"/>
<keyword evidence="8 9" id="KW-0472">Membrane</keyword>
<dbReference type="InterPro" id="IPR004240">
    <property type="entry name" value="EMP70"/>
</dbReference>
<evidence type="ECO:0000256" key="1">
    <source>
        <dbReference type="ARBA" id="ARBA00004141"/>
    </source>
</evidence>
<feature type="transmembrane region" description="Helical" evidence="9">
    <location>
        <begin position="523"/>
        <end position="551"/>
    </location>
</feature>
<evidence type="ECO:0000256" key="6">
    <source>
        <dbReference type="ARBA" id="ARBA00022989"/>
    </source>
</evidence>
<organism evidence="11 12">
    <name type="scientific">Brettanomyces naardenensis</name>
    <name type="common">Yeast</name>
    <dbReference type="NCBI Taxonomy" id="13370"/>
    <lineage>
        <taxon>Eukaryota</taxon>
        <taxon>Fungi</taxon>
        <taxon>Dikarya</taxon>
        <taxon>Ascomycota</taxon>
        <taxon>Saccharomycotina</taxon>
        <taxon>Pichiomycetes</taxon>
        <taxon>Pichiales</taxon>
        <taxon>Pichiaceae</taxon>
        <taxon>Brettanomyces</taxon>
    </lineage>
</organism>
<keyword evidence="7" id="KW-0333">Golgi apparatus</keyword>
<dbReference type="Proteomes" id="UP000290900">
    <property type="component" value="Unassembled WGS sequence"/>
</dbReference>
<gene>
    <name evidence="11" type="ORF">BRENAR_LOCUS3774</name>
</gene>
<dbReference type="GO" id="GO:0016020">
    <property type="term" value="C:membrane"/>
    <property type="evidence" value="ECO:0007669"/>
    <property type="project" value="UniProtKB-SubCell"/>
</dbReference>
<dbReference type="EMBL" id="CAACVR010000034">
    <property type="protein sequence ID" value="VEU23043.1"/>
    <property type="molecule type" value="Genomic_DNA"/>
</dbReference>
<protein>
    <recommendedName>
        <fullName evidence="9">Transmembrane 9 superfamily member</fullName>
    </recommendedName>
</protein>
<feature type="transmembrane region" description="Helical" evidence="9">
    <location>
        <begin position="428"/>
        <end position="452"/>
    </location>
</feature>
<feature type="transmembrane region" description="Helical" evidence="9">
    <location>
        <begin position="321"/>
        <end position="347"/>
    </location>
</feature>
<dbReference type="GO" id="GO:0072657">
    <property type="term" value="P:protein localization to membrane"/>
    <property type="evidence" value="ECO:0007669"/>
    <property type="project" value="TreeGrafter"/>
</dbReference>
<dbReference type="GO" id="GO:0005794">
    <property type="term" value="C:Golgi apparatus"/>
    <property type="evidence" value="ECO:0007669"/>
    <property type="project" value="UniProtKB-SubCell"/>
</dbReference>
<feature type="transmembrane region" description="Helical" evidence="9">
    <location>
        <begin position="269"/>
        <end position="291"/>
    </location>
</feature>
<name>A0A448YQ54_BRENA</name>
<evidence type="ECO:0000256" key="2">
    <source>
        <dbReference type="ARBA" id="ARBA00004555"/>
    </source>
</evidence>
<feature type="transmembrane region" description="Helical" evidence="9">
    <location>
        <begin position="563"/>
        <end position="584"/>
    </location>
</feature>
<keyword evidence="5 10" id="KW-0732">Signal</keyword>
<dbReference type="FunCoup" id="A0A448YQ54">
    <property type="interactions" value="21"/>
</dbReference>
<dbReference type="InParanoid" id="A0A448YQ54"/>
<sequence length="634" mass="71721">MILLFLFLLISPCYTISLEELLPQNWRTPWERTYYHKGDPVDLLVNSVDSEDTQLPYAYYRLPFVCPPRPETRPVQLSLGEILNGDRLWMSDYQLRFGVDEPCVRLCDRITKPEGVKRAAELIRKDYMVNWWIDGLPGATTLIKPQTSQEPAKKYYVAGFPLGFVQNDISYLHNHVMLVIRWHSEDYTGGKKSIVGFEVYPKSVSDAHCPGASRDFSNLAMDPESKGKHVIPFTYSIYWREDPTVEYDDRYSLYITPGSDAAGAGRMHWFAVINSLVLVSFLSLIAAVVLLKTLNSDLHQHQHNWEAVADEVFIQPVKMTWLCVLAGTGIQLFFTIAGVCVLLSTRISPPTESILSLAMTLFVVAGFFAGFSSVQFYHRFAATYNTSQSLWIAFLSGSLLSALCLIVQAVCSLLTYEQHSSRALQVSTVLALVGIYVLIQVPISLIGGYLSCKVNLFSLIMKGRILPPSELSTRSRRPIPQQPWYNRLRYSLPLSGAFPFGIIFVEMIYLYKSLWEDKTSLNAMYGFVSFTTLLLCVVVAEISIITTYLHLNAGDYQDWQWKSFTTCSGSIFLYLVLYTLRYLARMRMVDAVSPLLYLTYSMMLNVIISVACGALGLVSSTLFVYTIYTSIKTD</sequence>
<evidence type="ECO:0000313" key="11">
    <source>
        <dbReference type="EMBL" id="VEU23043.1"/>
    </source>
</evidence>
<dbReference type="AlphaFoldDB" id="A0A448YQ54"/>
<comment type="subcellular location">
    <subcellularLocation>
        <location evidence="2">Golgi apparatus</location>
    </subcellularLocation>
    <subcellularLocation>
        <location evidence="1">Membrane</location>
        <topology evidence="1">Multi-pass membrane protein</topology>
    </subcellularLocation>
</comment>
<evidence type="ECO:0000256" key="4">
    <source>
        <dbReference type="ARBA" id="ARBA00022692"/>
    </source>
</evidence>
<feature type="transmembrane region" description="Helical" evidence="9">
    <location>
        <begin position="353"/>
        <end position="377"/>
    </location>
</feature>
<feature type="transmembrane region" description="Helical" evidence="9">
    <location>
        <begin position="389"/>
        <end position="416"/>
    </location>
</feature>
<keyword evidence="12" id="KW-1185">Reference proteome</keyword>